<proteinExistence type="predicted"/>
<gene>
    <name evidence="2" type="ORF">F2P44_32870</name>
</gene>
<comment type="caution">
    <text evidence="2">The sequence shown here is derived from an EMBL/GenBank/DDBJ whole genome shotgun (WGS) entry which is preliminary data.</text>
</comment>
<name>A0ABX0NJZ1_9BURK</name>
<dbReference type="Proteomes" id="UP000621455">
    <property type="component" value="Unassembled WGS sequence"/>
</dbReference>
<feature type="signal peptide" evidence="1">
    <location>
        <begin position="1"/>
        <end position="21"/>
    </location>
</feature>
<organism evidence="2 3">
    <name type="scientific">Massilia frigida</name>
    <dbReference type="NCBI Taxonomy" id="2609281"/>
    <lineage>
        <taxon>Bacteria</taxon>
        <taxon>Pseudomonadati</taxon>
        <taxon>Pseudomonadota</taxon>
        <taxon>Betaproteobacteria</taxon>
        <taxon>Burkholderiales</taxon>
        <taxon>Oxalobacteraceae</taxon>
        <taxon>Telluria group</taxon>
        <taxon>Massilia</taxon>
    </lineage>
</organism>
<dbReference type="EMBL" id="WHJG01000075">
    <property type="protein sequence ID" value="NHZ84020.1"/>
    <property type="molecule type" value="Genomic_DNA"/>
</dbReference>
<evidence type="ECO:0000313" key="3">
    <source>
        <dbReference type="Proteomes" id="UP000621455"/>
    </source>
</evidence>
<feature type="chain" id="PRO_5046482225" description="DUF2059 domain-containing protein" evidence="1">
    <location>
        <begin position="22"/>
        <end position="188"/>
    </location>
</feature>
<evidence type="ECO:0000256" key="1">
    <source>
        <dbReference type="SAM" id="SignalP"/>
    </source>
</evidence>
<evidence type="ECO:0008006" key="4">
    <source>
        <dbReference type="Google" id="ProtNLM"/>
    </source>
</evidence>
<keyword evidence="3" id="KW-1185">Reference proteome</keyword>
<reference evidence="2 3" key="1">
    <citation type="submission" date="2019-10" db="EMBL/GenBank/DDBJ databases">
        <title>Taxonomy of Antarctic Massilia spp.: description of Massilia rubra sp. nov., Massilia aquatica sp. nov., Massilia mucilaginosa sp. nov., Massilia frigida sp. nov. isolated from streams, lakes and regoliths.</title>
        <authorList>
            <person name="Holochova P."/>
            <person name="Sedlacek I."/>
            <person name="Kralova S."/>
            <person name="Maslanova I."/>
            <person name="Busse H.-J."/>
            <person name="Stankova E."/>
            <person name="Vrbovska V."/>
            <person name="Kovarovic V."/>
            <person name="Bartak M."/>
            <person name="Svec P."/>
            <person name="Pantucek R."/>
        </authorList>
    </citation>
    <scope>NUCLEOTIDE SEQUENCE [LARGE SCALE GENOMIC DNA]</scope>
    <source>
        <strain evidence="2 3">CCM 8695</strain>
    </source>
</reference>
<dbReference type="PROSITE" id="PS51257">
    <property type="entry name" value="PROKAR_LIPOPROTEIN"/>
    <property type="match status" value="1"/>
</dbReference>
<accession>A0ABX0NJZ1</accession>
<dbReference type="RefSeq" id="WP_167094259.1">
    <property type="nucleotide sequence ID" value="NZ_WHJG01000075.1"/>
</dbReference>
<sequence>MKPTYALALAALFACVPLTRAGAAAPAAPAAPAAVPAASVPVTTPDAARVQAVQAMLAAMQSEKMMRSVAGASRYANEEQRASVFAKLDKVPPQEICQRLATPVARVIGVATANELTAFYASNYGKRLLQQTYNSRASMYPPEPPVPNTAEKKMLKRPELVQARKELAGAEATIRHEAFVLLQAIIKK</sequence>
<protein>
    <recommendedName>
        <fullName evidence="4">DUF2059 domain-containing protein</fullName>
    </recommendedName>
</protein>
<evidence type="ECO:0000313" key="2">
    <source>
        <dbReference type="EMBL" id="NHZ84020.1"/>
    </source>
</evidence>
<keyword evidence="1" id="KW-0732">Signal</keyword>